<dbReference type="EMBL" id="PIPN01000001">
    <property type="protein sequence ID" value="RUO31999.1"/>
    <property type="molecule type" value="Genomic_DNA"/>
</dbReference>
<keyword evidence="1" id="KW-0812">Transmembrane</keyword>
<keyword evidence="1" id="KW-1133">Transmembrane helix</keyword>
<keyword evidence="1" id="KW-0472">Membrane</keyword>
<feature type="transmembrane region" description="Helical" evidence="1">
    <location>
        <begin position="92"/>
        <end position="116"/>
    </location>
</feature>
<evidence type="ECO:0000313" key="3">
    <source>
        <dbReference type="EMBL" id="RUO31999.1"/>
    </source>
</evidence>
<dbReference type="Pfam" id="PF09335">
    <property type="entry name" value="VTT_dom"/>
    <property type="match status" value="1"/>
</dbReference>
<feature type="transmembrane region" description="Helical" evidence="1">
    <location>
        <begin position="122"/>
        <end position="143"/>
    </location>
</feature>
<gene>
    <name evidence="3" type="ORF">CWE12_03135</name>
</gene>
<sequence length="146" mass="16147">MEYFSELGHIGLFLASFLAATILPLSSEIVLSALLLSGLSPTTLVIIATTGNVLGSLTNYALGYWASLVVVKKWLRMSESDFLRAEQRFIKYGMLSLCFAWVPIIGDPLTVMAGVLRVRLQWFLILVTAGKLLRYVGISYMVLQVN</sequence>
<dbReference type="InterPro" id="IPR051311">
    <property type="entry name" value="DedA_domain"/>
</dbReference>
<evidence type="ECO:0000313" key="4">
    <source>
        <dbReference type="Proteomes" id="UP000287410"/>
    </source>
</evidence>
<organism evidence="3 4">
    <name type="scientific">Aliidiomarina sedimenti</name>
    <dbReference type="NCBI Taxonomy" id="1933879"/>
    <lineage>
        <taxon>Bacteria</taxon>
        <taxon>Pseudomonadati</taxon>
        <taxon>Pseudomonadota</taxon>
        <taxon>Gammaproteobacteria</taxon>
        <taxon>Alteromonadales</taxon>
        <taxon>Idiomarinaceae</taxon>
        <taxon>Aliidiomarina</taxon>
    </lineage>
</organism>
<dbReference type="PANTHER" id="PTHR42709">
    <property type="entry name" value="ALKALINE PHOSPHATASE LIKE PROTEIN"/>
    <property type="match status" value="1"/>
</dbReference>
<protein>
    <recommendedName>
        <fullName evidence="2">VTT domain-containing protein</fullName>
    </recommendedName>
</protein>
<keyword evidence="4" id="KW-1185">Reference proteome</keyword>
<accession>A0ABY0C2U9</accession>
<feature type="domain" description="VTT" evidence="2">
    <location>
        <begin position="33"/>
        <end position="142"/>
    </location>
</feature>
<dbReference type="Proteomes" id="UP000287410">
    <property type="component" value="Unassembled WGS sequence"/>
</dbReference>
<evidence type="ECO:0000259" key="2">
    <source>
        <dbReference type="Pfam" id="PF09335"/>
    </source>
</evidence>
<name>A0ABY0C2U9_9GAMM</name>
<comment type="caution">
    <text evidence="3">The sequence shown here is derived from an EMBL/GenBank/DDBJ whole genome shotgun (WGS) entry which is preliminary data.</text>
</comment>
<feature type="transmembrane region" description="Helical" evidence="1">
    <location>
        <begin position="12"/>
        <end position="38"/>
    </location>
</feature>
<feature type="transmembrane region" description="Helical" evidence="1">
    <location>
        <begin position="44"/>
        <end position="71"/>
    </location>
</feature>
<proteinExistence type="predicted"/>
<evidence type="ECO:0000256" key="1">
    <source>
        <dbReference type="SAM" id="Phobius"/>
    </source>
</evidence>
<dbReference type="PANTHER" id="PTHR42709:SF4">
    <property type="entry name" value="INNER MEMBRANE PROTEIN YQAA"/>
    <property type="match status" value="1"/>
</dbReference>
<dbReference type="RefSeq" id="WP_126788201.1">
    <property type="nucleotide sequence ID" value="NZ_PIPN01000001.1"/>
</dbReference>
<reference evidence="3 4" key="1">
    <citation type="journal article" date="2018" name="Front. Microbiol.">
        <title>Genome-Based Analysis Reveals the Taxonomy and Diversity of the Family Idiomarinaceae.</title>
        <authorList>
            <person name="Liu Y."/>
            <person name="Lai Q."/>
            <person name="Shao Z."/>
        </authorList>
    </citation>
    <scope>NUCLEOTIDE SEQUENCE [LARGE SCALE GENOMIC DNA]</scope>
    <source>
        <strain evidence="3 4">GBSy1</strain>
    </source>
</reference>
<dbReference type="InterPro" id="IPR032816">
    <property type="entry name" value="VTT_dom"/>
</dbReference>